<accession>A0A2P5DCV5</accession>
<comment type="caution">
    <text evidence="1">The sequence shown here is derived from an EMBL/GenBank/DDBJ whole genome shotgun (WGS) entry which is preliminary data.</text>
</comment>
<dbReference type="Proteomes" id="UP000237105">
    <property type="component" value="Unassembled WGS sequence"/>
</dbReference>
<organism evidence="1 2">
    <name type="scientific">Parasponia andersonii</name>
    <name type="common">Sponia andersonii</name>
    <dbReference type="NCBI Taxonomy" id="3476"/>
    <lineage>
        <taxon>Eukaryota</taxon>
        <taxon>Viridiplantae</taxon>
        <taxon>Streptophyta</taxon>
        <taxon>Embryophyta</taxon>
        <taxon>Tracheophyta</taxon>
        <taxon>Spermatophyta</taxon>
        <taxon>Magnoliopsida</taxon>
        <taxon>eudicotyledons</taxon>
        <taxon>Gunneridae</taxon>
        <taxon>Pentapetalae</taxon>
        <taxon>rosids</taxon>
        <taxon>fabids</taxon>
        <taxon>Rosales</taxon>
        <taxon>Cannabaceae</taxon>
        <taxon>Parasponia</taxon>
    </lineage>
</organism>
<proteinExistence type="predicted"/>
<gene>
    <name evidence="1" type="ORF">PanWU01x14_075600</name>
</gene>
<protein>
    <submittedName>
        <fullName evidence="1">Uncharacterized protein</fullName>
    </submittedName>
</protein>
<evidence type="ECO:0000313" key="1">
    <source>
        <dbReference type="EMBL" id="PON71121.1"/>
    </source>
</evidence>
<reference evidence="2" key="1">
    <citation type="submission" date="2016-06" db="EMBL/GenBank/DDBJ databases">
        <title>Parallel loss of symbiosis genes in relatives of nitrogen-fixing non-legume Parasponia.</title>
        <authorList>
            <person name="Van Velzen R."/>
            <person name="Holmer R."/>
            <person name="Bu F."/>
            <person name="Rutten L."/>
            <person name="Van Zeijl A."/>
            <person name="Liu W."/>
            <person name="Santuari L."/>
            <person name="Cao Q."/>
            <person name="Sharma T."/>
            <person name="Shen D."/>
            <person name="Roswanjaya Y."/>
            <person name="Wardhani T."/>
            <person name="Kalhor M.S."/>
            <person name="Jansen J."/>
            <person name="Van den Hoogen J."/>
            <person name="Gungor B."/>
            <person name="Hartog M."/>
            <person name="Hontelez J."/>
            <person name="Verver J."/>
            <person name="Yang W.-C."/>
            <person name="Schijlen E."/>
            <person name="Repin R."/>
            <person name="Schilthuizen M."/>
            <person name="Schranz E."/>
            <person name="Heidstra R."/>
            <person name="Miyata K."/>
            <person name="Fedorova E."/>
            <person name="Kohlen W."/>
            <person name="Bisseling T."/>
            <person name="Smit S."/>
            <person name="Geurts R."/>
        </authorList>
    </citation>
    <scope>NUCLEOTIDE SEQUENCE [LARGE SCALE GENOMIC DNA]</scope>
    <source>
        <strain evidence="2">cv. WU1-14</strain>
    </source>
</reference>
<sequence>MSHIFLTFPVLNRSVMSNPHIYFLVMYHFMSS</sequence>
<dbReference type="EMBL" id="JXTB01000046">
    <property type="protein sequence ID" value="PON71121.1"/>
    <property type="molecule type" value="Genomic_DNA"/>
</dbReference>
<evidence type="ECO:0000313" key="2">
    <source>
        <dbReference type="Proteomes" id="UP000237105"/>
    </source>
</evidence>
<dbReference type="AlphaFoldDB" id="A0A2P5DCV5"/>
<keyword evidence="2" id="KW-1185">Reference proteome</keyword>
<name>A0A2P5DCV5_PARAD</name>